<organism evidence="1">
    <name type="scientific">viral metagenome</name>
    <dbReference type="NCBI Taxonomy" id="1070528"/>
    <lineage>
        <taxon>unclassified sequences</taxon>
        <taxon>metagenomes</taxon>
        <taxon>organismal metagenomes</taxon>
    </lineage>
</organism>
<proteinExistence type="predicted"/>
<evidence type="ECO:0000313" key="1">
    <source>
        <dbReference type="EMBL" id="QHS80577.1"/>
    </source>
</evidence>
<dbReference type="EMBL" id="MN740715">
    <property type="protein sequence ID" value="QHS80633.1"/>
    <property type="molecule type" value="Genomic_DNA"/>
</dbReference>
<protein>
    <recommendedName>
        <fullName evidence="2">PhoU domain-containing protein</fullName>
    </recommendedName>
</protein>
<evidence type="ECO:0008006" key="2">
    <source>
        <dbReference type="Google" id="ProtNLM"/>
    </source>
</evidence>
<sequence length="193" mass="22470">MIPDKLLINLKIISKIQKNGRISRSYDGIISLESDVIYQSIKRFVCNDSRKQAIFEINSVITESIDMLNHIINSKHMNKNYSQTSEYIKNCENINLIITEMEFAKSGIENLKFTYQNDHNIASQLDILILKINTTLKDIGQKLFYFQSFLTNQNTINKESYQESYQDTYLTSIKIETGVNQSEEDPYLNMENI</sequence>
<reference evidence="1" key="1">
    <citation type="journal article" date="2020" name="Nature">
        <title>Giant virus diversity and host interactions through global metagenomics.</title>
        <authorList>
            <person name="Schulz F."/>
            <person name="Roux S."/>
            <person name="Paez-Espino D."/>
            <person name="Jungbluth S."/>
            <person name="Walsh D.A."/>
            <person name="Denef V.J."/>
            <person name="McMahon K.D."/>
            <person name="Konstantinidis K.T."/>
            <person name="Eloe-Fadrosh E.A."/>
            <person name="Kyrpides N.C."/>
            <person name="Woyke T."/>
        </authorList>
    </citation>
    <scope>NUCLEOTIDE SEQUENCE</scope>
    <source>
        <strain evidence="1">GVMAG-S-1091796-13</strain>
    </source>
</reference>
<name>A0A6C0AL56_9ZZZZ</name>
<dbReference type="AlphaFoldDB" id="A0A6C0AL56"/>
<dbReference type="EMBL" id="MN740714">
    <property type="protein sequence ID" value="QHS80577.1"/>
    <property type="molecule type" value="Genomic_DNA"/>
</dbReference>
<accession>A0A6C0AL56</accession>